<keyword evidence="4" id="KW-1185">Reference proteome</keyword>
<evidence type="ECO:0000256" key="1">
    <source>
        <dbReference type="SAM" id="MobiDB-lite"/>
    </source>
</evidence>
<evidence type="ECO:0000313" key="3">
    <source>
        <dbReference type="EMBL" id="KAK3332132.1"/>
    </source>
</evidence>
<evidence type="ECO:0000256" key="2">
    <source>
        <dbReference type="SAM" id="Phobius"/>
    </source>
</evidence>
<protein>
    <submittedName>
        <fullName evidence="3">Uncharacterized protein</fullName>
    </submittedName>
</protein>
<feature type="transmembrane region" description="Helical" evidence="2">
    <location>
        <begin position="165"/>
        <end position="181"/>
    </location>
</feature>
<gene>
    <name evidence="3" type="ORF">B0T19DRAFT_95590</name>
</gene>
<organism evidence="3 4">
    <name type="scientific">Cercophora scortea</name>
    <dbReference type="NCBI Taxonomy" id="314031"/>
    <lineage>
        <taxon>Eukaryota</taxon>
        <taxon>Fungi</taxon>
        <taxon>Dikarya</taxon>
        <taxon>Ascomycota</taxon>
        <taxon>Pezizomycotina</taxon>
        <taxon>Sordariomycetes</taxon>
        <taxon>Sordariomycetidae</taxon>
        <taxon>Sordariales</taxon>
        <taxon>Lasiosphaeriaceae</taxon>
        <taxon>Cercophora</taxon>
    </lineage>
</organism>
<reference evidence="3" key="2">
    <citation type="submission" date="2023-06" db="EMBL/GenBank/DDBJ databases">
        <authorList>
            <consortium name="Lawrence Berkeley National Laboratory"/>
            <person name="Haridas S."/>
            <person name="Hensen N."/>
            <person name="Bonometti L."/>
            <person name="Westerberg I."/>
            <person name="Brannstrom I.O."/>
            <person name="Guillou S."/>
            <person name="Cros-Aarteil S."/>
            <person name="Calhoun S."/>
            <person name="Kuo A."/>
            <person name="Mondo S."/>
            <person name="Pangilinan J."/>
            <person name="Riley R."/>
            <person name="Labutti K."/>
            <person name="Andreopoulos B."/>
            <person name="Lipzen A."/>
            <person name="Chen C."/>
            <person name="Yanf M."/>
            <person name="Daum C."/>
            <person name="Ng V."/>
            <person name="Clum A."/>
            <person name="Steindorff A."/>
            <person name="Ohm R."/>
            <person name="Martin F."/>
            <person name="Silar P."/>
            <person name="Natvig D."/>
            <person name="Lalanne C."/>
            <person name="Gautier V."/>
            <person name="Ament-Velasquez S.L."/>
            <person name="Kruys A."/>
            <person name="Hutchinson M.I."/>
            <person name="Powell A.J."/>
            <person name="Barry K."/>
            <person name="Miller A.N."/>
            <person name="Grigoriev I.V."/>
            <person name="Debuchy R."/>
            <person name="Gladieux P."/>
            <person name="Thoren M.H."/>
            <person name="Johannesson H."/>
        </authorList>
    </citation>
    <scope>NUCLEOTIDE SEQUENCE</scope>
    <source>
        <strain evidence="3">SMH4131-1</strain>
    </source>
</reference>
<keyword evidence="2" id="KW-0472">Membrane</keyword>
<feature type="region of interest" description="Disordered" evidence="1">
    <location>
        <begin position="204"/>
        <end position="224"/>
    </location>
</feature>
<comment type="caution">
    <text evidence="3">The sequence shown here is derived from an EMBL/GenBank/DDBJ whole genome shotgun (WGS) entry which is preliminary data.</text>
</comment>
<reference evidence="3" key="1">
    <citation type="journal article" date="2023" name="Mol. Phylogenet. Evol.">
        <title>Genome-scale phylogeny and comparative genomics of the fungal order Sordariales.</title>
        <authorList>
            <person name="Hensen N."/>
            <person name="Bonometti L."/>
            <person name="Westerberg I."/>
            <person name="Brannstrom I.O."/>
            <person name="Guillou S."/>
            <person name="Cros-Aarteil S."/>
            <person name="Calhoun S."/>
            <person name="Haridas S."/>
            <person name="Kuo A."/>
            <person name="Mondo S."/>
            <person name="Pangilinan J."/>
            <person name="Riley R."/>
            <person name="LaButti K."/>
            <person name="Andreopoulos B."/>
            <person name="Lipzen A."/>
            <person name="Chen C."/>
            <person name="Yan M."/>
            <person name="Daum C."/>
            <person name="Ng V."/>
            <person name="Clum A."/>
            <person name="Steindorff A."/>
            <person name="Ohm R.A."/>
            <person name="Martin F."/>
            <person name="Silar P."/>
            <person name="Natvig D.O."/>
            <person name="Lalanne C."/>
            <person name="Gautier V."/>
            <person name="Ament-Velasquez S.L."/>
            <person name="Kruys A."/>
            <person name="Hutchinson M.I."/>
            <person name="Powell A.J."/>
            <person name="Barry K."/>
            <person name="Miller A.N."/>
            <person name="Grigoriev I.V."/>
            <person name="Debuchy R."/>
            <person name="Gladieux P."/>
            <person name="Hiltunen Thoren M."/>
            <person name="Johannesson H."/>
        </authorList>
    </citation>
    <scope>NUCLEOTIDE SEQUENCE</scope>
    <source>
        <strain evidence="3">SMH4131-1</strain>
    </source>
</reference>
<keyword evidence="2" id="KW-1133">Transmembrane helix</keyword>
<dbReference type="AlphaFoldDB" id="A0AAE0MGY2"/>
<feature type="transmembrane region" description="Helical" evidence="2">
    <location>
        <begin position="127"/>
        <end position="144"/>
    </location>
</feature>
<dbReference type="Proteomes" id="UP001286456">
    <property type="component" value="Unassembled WGS sequence"/>
</dbReference>
<name>A0AAE0MGY2_9PEZI</name>
<dbReference type="EMBL" id="JAUEPO010000002">
    <property type="protein sequence ID" value="KAK3332132.1"/>
    <property type="molecule type" value="Genomic_DNA"/>
</dbReference>
<proteinExistence type="predicted"/>
<sequence length="224" mass="25055">MIFKALQFDSHTRIILHLAGLSKRPWIASHWAGFASKQNIASADDAIYCLPIRRHGTGRRELVSRMRVFLLLLLLPKPAIVDLRCRFCKALGTCVHVYLSGFISSTGFMTGIGRRHNATQRNATLGLLHRLLISFYYFILILFGNTHINSFRLRNGRKSKPFRRRFSIAWGLNLACLPWYVPTVSCIGPSSVHGELRGGGRFNHRPGLKGKVSGLSVGQGRGSV</sequence>
<accession>A0AAE0MGY2</accession>
<evidence type="ECO:0000313" key="4">
    <source>
        <dbReference type="Proteomes" id="UP001286456"/>
    </source>
</evidence>
<keyword evidence="2" id="KW-0812">Transmembrane</keyword>